<accession>A0ACC6P589</accession>
<organism evidence="1 2">
    <name type="scientific">Amphibiibacter pelophylacis</name>
    <dbReference type="NCBI Taxonomy" id="1799477"/>
    <lineage>
        <taxon>Bacteria</taxon>
        <taxon>Pseudomonadati</taxon>
        <taxon>Pseudomonadota</taxon>
        <taxon>Betaproteobacteria</taxon>
        <taxon>Burkholderiales</taxon>
        <taxon>Sphaerotilaceae</taxon>
        <taxon>Amphibiibacter</taxon>
    </lineage>
</organism>
<comment type="caution">
    <text evidence="1">The sequence shown here is derived from an EMBL/GenBank/DDBJ whole genome shotgun (WGS) entry which is preliminary data.</text>
</comment>
<sequence>MSTQPPSGHDASPPGLLGTLKAWWRRRAETDEASVLSSLPGVTPSLLQDSAQNPPSGLGSLPSPTLSADLPRWATESELAGSRPTGAVSDSERAALKAMIERKRRNDFVRKREFDLLRRARREGLSLEQLHALGASSRLDDEDSPDEPVSNDPLVRDKIRVLEEQMVGPAPAARPFNPILRGTPPETPGAPDRPGTTDAPTLHATTPPPESSPVSPTARARPLGEAGLLSDSVLSTHLQRDYNPETVPGQISHFDPRVDGLRVERRLMASGESLWADPAGAMASPGSLLADDPPGQGPPSVATALAPPPDQPLPQGWMHSENHWIDATERADPRLDEVVQAFSQGRLEAVERQLSGLTQMLSQPGRDDGLWQAWLDFLQVTHQRRRFEGQAQQYALNFSRPVPDWQDEGLPGGESEILSRFLAPTHVDWSCPAVLTGADMAALDPRSSDWGSWVVLDWSALTDLDLEAATSLARLVRLWINRSLDMRWLGGERLLALIVQQVEASPVTQGFAWRQLRAAVLNLLDRRDPFEDALSAYAREREGHDLPDLRSWTVPMARVALISQEDLDSARRGGPALRGALRGPLTESLARLQPPGTGPWLVDASGVVWIDAAAARSLCDWARRQHAAGSPVQLQGINRLAAFFLQANGLHEVAYMQLRKI</sequence>
<dbReference type="EMBL" id="JAWDIE010000025">
    <property type="protein sequence ID" value="MEJ7139359.1"/>
    <property type="molecule type" value="Genomic_DNA"/>
</dbReference>
<dbReference type="Proteomes" id="UP001364695">
    <property type="component" value="Unassembled WGS sequence"/>
</dbReference>
<evidence type="ECO:0000313" key="1">
    <source>
        <dbReference type="EMBL" id="MEJ7139359.1"/>
    </source>
</evidence>
<keyword evidence="2" id="KW-1185">Reference proteome</keyword>
<evidence type="ECO:0000313" key="2">
    <source>
        <dbReference type="Proteomes" id="UP001364695"/>
    </source>
</evidence>
<gene>
    <name evidence="1" type="ORF">RV045_13115</name>
</gene>
<proteinExistence type="predicted"/>
<reference evidence="1" key="1">
    <citation type="submission" date="2023-10" db="EMBL/GenBank/DDBJ databases">
        <title>Amphibacter perezi, gen. nov., sp. nov. a novel taxa of the family Comamonadaceae, class Betaproteobacteria isolated from the skin microbiota of Pelophylax perezi from different populations.</title>
        <authorList>
            <person name="Costa S."/>
            <person name="Proenca D.N."/>
            <person name="Lopes I."/>
            <person name="Morais P.V."/>
        </authorList>
    </citation>
    <scope>NUCLEOTIDE SEQUENCE</scope>
    <source>
        <strain evidence="1">SL12-8</strain>
    </source>
</reference>
<name>A0ACC6P589_9BURK</name>
<protein>
    <submittedName>
        <fullName evidence="1">STAS domain-containing protein</fullName>
    </submittedName>
</protein>